<dbReference type="KEGG" id="smx:SM11_pD0381"/>
<name>F7XJN6_SINMM</name>
<gene>
    <name evidence="1" type="ordered locus">SM11_pD0381</name>
</gene>
<sequence length="46" mass="4885">MSGHLSVLTNGATAVAAAIVIRPPTLPIITQRFLRLATMETGDEHL</sequence>
<dbReference type="Proteomes" id="UP000009045">
    <property type="component" value="Plasmid pSmeSM11d"/>
</dbReference>
<dbReference type="AlphaFoldDB" id="F7XJN6"/>
<protein>
    <submittedName>
        <fullName evidence="1">Uncharacterized protein</fullName>
    </submittedName>
</protein>
<accession>F7XJN6</accession>
<reference evidence="1 2" key="1">
    <citation type="journal article" date="2011" name="J. Biotechnol.">
        <title>The complete genome sequence of the dominant Sinorhizobium meliloti field isolate SM11 extends the S. meliloti pan-genome.</title>
        <authorList>
            <person name="Schneiker-Bekel S."/>
            <person name="Wibberg D."/>
            <person name="Bekel T."/>
            <person name="Blom J."/>
            <person name="Linke B."/>
            <person name="Neuweger H."/>
            <person name="Stiens M."/>
            <person name="Vorholter F.J."/>
            <person name="Weidner S."/>
            <person name="Goesmann A."/>
            <person name="Puhler A."/>
            <person name="Schluter A."/>
        </authorList>
    </citation>
    <scope>NUCLEOTIDE SEQUENCE [LARGE SCALE GENOMIC DNA]</scope>
    <source>
        <strain evidence="1 2">SM11</strain>
        <plasmid evidence="2">pSmeSM11d</plasmid>
    </source>
</reference>
<evidence type="ECO:0000313" key="2">
    <source>
        <dbReference type="Proteomes" id="UP000009045"/>
    </source>
</evidence>
<proteinExistence type="predicted"/>
<geneLocation type="plasmid" evidence="1 2">
    <name>pSmeSM11d</name>
</geneLocation>
<dbReference type="EMBL" id="CP001832">
    <property type="protein sequence ID" value="AEH83214.1"/>
    <property type="molecule type" value="Genomic_DNA"/>
</dbReference>
<keyword evidence="1" id="KW-0614">Plasmid</keyword>
<organism evidence="1 2">
    <name type="scientific">Sinorhizobium meliloti (strain SM11)</name>
    <dbReference type="NCBI Taxonomy" id="707241"/>
    <lineage>
        <taxon>Bacteria</taxon>
        <taxon>Pseudomonadati</taxon>
        <taxon>Pseudomonadota</taxon>
        <taxon>Alphaproteobacteria</taxon>
        <taxon>Hyphomicrobiales</taxon>
        <taxon>Rhizobiaceae</taxon>
        <taxon>Sinorhizobium/Ensifer group</taxon>
        <taxon>Sinorhizobium</taxon>
    </lineage>
</organism>
<dbReference type="HOGENOM" id="CLU_3189072_0_0_5"/>
<evidence type="ECO:0000313" key="1">
    <source>
        <dbReference type="EMBL" id="AEH83214.1"/>
    </source>
</evidence>